<feature type="non-terminal residue" evidence="1">
    <location>
        <position position="255"/>
    </location>
</feature>
<protein>
    <recommendedName>
        <fullName evidence="3">DUF4371 domain-containing protein</fullName>
    </recommendedName>
</protein>
<accession>A0ABQ9GJ88</accession>
<dbReference type="PANTHER" id="PTHR45749:SF21">
    <property type="entry name" value="DUF4371 DOMAIN-CONTAINING PROTEIN"/>
    <property type="match status" value="1"/>
</dbReference>
<evidence type="ECO:0008006" key="3">
    <source>
        <dbReference type="Google" id="ProtNLM"/>
    </source>
</evidence>
<comment type="caution">
    <text evidence="1">The sequence shown here is derived from an EMBL/GenBank/DDBJ whole genome shotgun (WGS) entry which is preliminary data.</text>
</comment>
<organism evidence="1 2">
    <name type="scientific">Dryococelus australis</name>
    <dbReference type="NCBI Taxonomy" id="614101"/>
    <lineage>
        <taxon>Eukaryota</taxon>
        <taxon>Metazoa</taxon>
        <taxon>Ecdysozoa</taxon>
        <taxon>Arthropoda</taxon>
        <taxon>Hexapoda</taxon>
        <taxon>Insecta</taxon>
        <taxon>Pterygota</taxon>
        <taxon>Neoptera</taxon>
        <taxon>Polyneoptera</taxon>
        <taxon>Phasmatodea</taxon>
        <taxon>Verophasmatodea</taxon>
        <taxon>Anareolatae</taxon>
        <taxon>Phasmatidae</taxon>
        <taxon>Eurycanthinae</taxon>
        <taxon>Dryococelus</taxon>
    </lineage>
</organism>
<keyword evidence="2" id="KW-1185">Reference proteome</keyword>
<dbReference type="PANTHER" id="PTHR45749">
    <property type="match status" value="1"/>
</dbReference>
<name>A0ABQ9GJ88_9NEOP</name>
<proteinExistence type="predicted"/>
<evidence type="ECO:0000313" key="2">
    <source>
        <dbReference type="Proteomes" id="UP001159363"/>
    </source>
</evidence>
<dbReference type="EMBL" id="JARBHB010000011">
    <property type="protein sequence ID" value="KAJ8872080.1"/>
    <property type="molecule type" value="Genomic_DNA"/>
</dbReference>
<reference evidence="1 2" key="1">
    <citation type="submission" date="2023-02" db="EMBL/GenBank/DDBJ databases">
        <title>LHISI_Scaffold_Assembly.</title>
        <authorList>
            <person name="Stuart O.P."/>
            <person name="Cleave R."/>
            <person name="Magrath M.J.L."/>
            <person name="Mikheyev A.S."/>
        </authorList>
    </citation>
    <scope>NUCLEOTIDE SEQUENCE [LARGE SCALE GENOMIC DNA]</scope>
    <source>
        <strain evidence="1">Daus_M_001</strain>
        <tissue evidence="1">Leg muscle</tissue>
    </source>
</reference>
<dbReference type="Proteomes" id="UP001159363">
    <property type="component" value="Chromosome 10"/>
</dbReference>
<gene>
    <name evidence="1" type="ORF">PR048_025681</name>
</gene>
<evidence type="ECO:0000313" key="1">
    <source>
        <dbReference type="EMBL" id="KAJ8872080.1"/>
    </source>
</evidence>
<sequence length="255" mass="28321">MGHEVLTTVLENIKSSNPFVFTIICDGTRYITGDEQESICVRWCDGLDPAESFVGFYKTFSTTGKAISSIIYDSLLRLGLPATCLRGQAYDGAGNMKGCNKGAQTIIIDNQHLVENVHCVAHCCNLVMQNENALDWANKLGIIFGRTEVKQIFTHISEETKGAPVENISKIKPLCPTRWLYRKKKYDITLKTLHQLFEDNYGGASGILHCFSNGSTYLGFVMAKDVIDLEKLNKSFQGRRKPLSGLIKSVETVLA</sequence>